<sequence>VQDLNEFLEPFILNDRKRLTIFNDHFSEHKRNHLAPPTTRLKLHLCHLIGCNALGSRTVDSRGPQVGGATPISCYKSGSKDSAGLFLLRIADTSSKSPTIPDLEHSECLLL</sequence>
<reference evidence="1" key="2">
    <citation type="submission" date="2025-08" db="UniProtKB">
        <authorList>
            <consortium name="Ensembl"/>
        </authorList>
    </citation>
    <scope>IDENTIFICATION</scope>
</reference>
<evidence type="ECO:0000313" key="1">
    <source>
        <dbReference type="Ensembl" id="ENSTRUP00000059099.1"/>
    </source>
</evidence>
<dbReference type="AlphaFoldDB" id="A0A674MDH3"/>
<dbReference type="Proteomes" id="UP000005226">
    <property type="component" value="Chromosome 1"/>
</dbReference>
<keyword evidence="2" id="KW-1185">Reference proteome</keyword>
<accession>A0A674MDH3</accession>
<organism evidence="1 2">
    <name type="scientific">Takifugu rubripes</name>
    <name type="common">Japanese pufferfish</name>
    <name type="synonym">Fugu rubripes</name>
    <dbReference type="NCBI Taxonomy" id="31033"/>
    <lineage>
        <taxon>Eukaryota</taxon>
        <taxon>Metazoa</taxon>
        <taxon>Chordata</taxon>
        <taxon>Craniata</taxon>
        <taxon>Vertebrata</taxon>
        <taxon>Euteleostomi</taxon>
        <taxon>Actinopterygii</taxon>
        <taxon>Neopterygii</taxon>
        <taxon>Teleostei</taxon>
        <taxon>Neoteleostei</taxon>
        <taxon>Acanthomorphata</taxon>
        <taxon>Eupercaria</taxon>
        <taxon>Tetraodontiformes</taxon>
        <taxon>Tetradontoidea</taxon>
        <taxon>Tetraodontidae</taxon>
        <taxon>Takifugu</taxon>
    </lineage>
</organism>
<evidence type="ECO:0000313" key="2">
    <source>
        <dbReference type="Proteomes" id="UP000005226"/>
    </source>
</evidence>
<dbReference type="InParanoid" id="A0A674MDH3"/>
<name>A0A674MDH3_TAKRU</name>
<protein>
    <submittedName>
        <fullName evidence="1">Uncharacterized protein</fullName>
    </submittedName>
</protein>
<proteinExistence type="predicted"/>
<dbReference type="Ensembl" id="ENSTRUT00000061476.1">
    <property type="protein sequence ID" value="ENSTRUP00000059099.1"/>
    <property type="gene ID" value="ENSTRUG00000028206.1"/>
</dbReference>
<reference evidence="1 2" key="1">
    <citation type="journal article" date="2011" name="Genome Biol. Evol.">
        <title>Integration of the genetic map and genome assembly of fugu facilitates insights into distinct features of genome evolution in teleosts and mammals.</title>
        <authorList>
            <person name="Kai W."/>
            <person name="Kikuchi K."/>
            <person name="Tohari S."/>
            <person name="Chew A.K."/>
            <person name="Tay A."/>
            <person name="Fujiwara A."/>
            <person name="Hosoya S."/>
            <person name="Suetake H."/>
            <person name="Naruse K."/>
            <person name="Brenner S."/>
            <person name="Suzuki Y."/>
            <person name="Venkatesh B."/>
        </authorList>
    </citation>
    <scope>NUCLEOTIDE SEQUENCE [LARGE SCALE GENOMIC DNA]</scope>
</reference>
<reference evidence="1" key="3">
    <citation type="submission" date="2025-09" db="UniProtKB">
        <authorList>
            <consortium name="Ensembl"/>
        </authorList>
    </citation>
    <scope>IDENTIFICATION</scope>
</reference>